<dbReference type="GO" id="GO:0006366">
    <property type="term" value="P:transcription by RNA polymerase II"/>
    <property type="evidence" value="ECO:0007669"/>
    <property type="project" value="TreeGrafter"/>
</dbReference>
<dbReference type="SUPFAM" id="SSF53036">
    <property type="entry name" value="Eukaryotic RPB5 N-terminal domain"/>
    <property type="match status" value="1"/>
</dbReference>
<dbReference type="EMBL" id="HBGG01006260">
    <property type="protein sequence ID" value="CAD9200804.1"/>
    <property type="molecule type" value="Transcribed_RNA"/>
</dbReference>
<protein>
    <recommendedName>
        <fullName evidence="8">DNA-directed RNA polymerases I, II, and III subunit RPABC1</fullName>
    </recommendedName>
</protein>
<evidence type="ECO:0000259" key="5">
    <source>
        <dbReference type="Pfam" id="PF01191"/>
    </source>
</evidence>
<dbReference type="HAMAP" id="MF_00025">
    <property type="entry name" value="RNApol_Rpo5_RPB5"/>
    <property type="match status" value="1"/>
</dbReference>
<dbReference type="InterPro" id="IPR014381">
    <property type="entry name" value="Arch_Rpo5/euc_Rpb5"/>
</dbReference>
<dbReference type="PANTHER" id="PTHR10535:SF0">
    <property type="entry name" value="DNA-DIRECTED RNA POLYMERASES I, II, AND III SUBUNIT RPABC1"/>
    <property type="match status" value="1"/>
</dbReference>
<proteinExistence type="inferred from homology"/>
<dbReference type="GO" id="GO:0005736">
    <property type="term" value="C:RNA polymerase I complex"/>
    <property type="evidence" value="ECO:0007669"/>
    <property type="project" value="TreeGrafter"/>
</dbReference>
<dbReference type="InterPro" id="IPR005571">
    <property type="entry name" value="RNA_pol_Rpb5_N"/>
</dbReference>
<evidence type="ECO:0000256" key="4">
    <source>
        <dbReference type="ARBA" id="ARBA00025765"/>
    </source>
</evidence>
<dbReference type="NCBIfam" id="NF007129">
    <property type="entry name" value="PRK09570.1"/>
    <property type="match status" value="1"/>
</dbReference>
<dbReference type="GO" id="GO:0005665">
    <property type="term" value="C:RNA polymerase II, core complex"/>
    <property type="evidence" value="ECO:0007669"/>
    <property type="project" value="TreeGrafter"/>
</dbReference>
<comment type="subcellular location">
    <subcellularLocation>
        <location evidence="1">Nucleus</location>
    </subcellularLocation>
</comment>
<dbReference type="Gene3D" id="3.90.940.20">
    <property type="entry name" value="RPB5-like RNA polymerase subunit"/>
    <property type="match status" value="1"/>
</dbReference>
<feature type="domain" description="RNA polymerase subunit H/Rpb5 C-terminal" evidence="5">
    <location>
        <begin position="129"/>
        <end position="201"/>
    </location>
</feature>
<dbReference type="GO" id="GO:0005666">
    <property type="term" value="C:RNA polymerase III complex"/>
    <property type="evidence" value="ECO:0007669"/>
    <property type="project" value="TreeGrafter"/>
</dbReference>
<dbReference type="PROSITE" id="PS01110">
    <property type="entry name" value="RNA_POL_H_23KD"/>
    <property type="match status" value="1"/>
</dbReference>
<dbReference type="FunFam" id="3.40.1340.10:FF:000001">
    <property type="entry name" value="DNA-directed RNA polymerases I, II, and III subunit RPABC1"/>
    <property type="match status" value="1"/>
</dbReference>
<keyword evidence="3" id="KW-0539">Nucleus</keyword>
<dbReference type="PANTHER" id="PTHR10535">
    <property type="entry name" value="DNA-DIRECTED RNA POLYMERASES I, II, AND III SUBUNIT RPABC1"/>
    <property type="match status" value="1"/>
</dbReference>
<organism evidence="7">
    <name type="scientific">Tetraselmis chuii</name>
    <dbReference type="NCBI Taxonomy" id="63592"/>
    <lineage>
        <taxon>Eukaryota</taxon>
        <taxon>Viridiplantae</taxon>
        <taxon>Chlorophyta</taxon>
        <taxon>core chlorophytes</taxon>
        <taxon>Chlorodendrophyceae</taxon>
        <taxon>Chlorodendrales</taxon>
        <taxon>Chlorodendraceae</taxon>
        <taxon>Tetraselmis</taxon>
    </lineage>
</organism>
<dbReference type="InterPro" id="IPR035913">
    <property type="entry name" value="RPB5-like_sf"/>
</dbReference>
<dbReference type="AlphaFoldDB" id="A0A7S1SMF5"/>
<dbReference type="GO" id="GO:0006362">
    <property type="term" value="P:transcription elongation by RNA polymerase I"/>
    <property type="evidence" value="ECO:0007669"/>
    <property type="project" value="TreeGrafter"/>
</dbReference>
<dbReference type="GO" id="GO:0003677">
    <property type="term" value="F:DNA binding"/>
    <property type="evidence" value="ECO:0007669"/>
    <property type="project" value="InterPro"/>
</dbReference>
<dbReference type="GO" id="GO:0003899">
    <property type="term" value="F:DNA-directed RNA polymerase activity"/>
    <property type="evidence" value="ECO:0007669"/>
    <property type="project" value="InterPro"/>
</dbReference>
<dbReference type="InterPro" id="IPR000783">
    <property type="entry name" value="RNA_pol_subH/Rpb5_C"/>
</dbReference>
<gene>
    <name evidence="7" type="ORF">TCHU04912_LOCUS3037</name>
</gene>
<dbReference type="PIRSF" id="PIRSF000747">
    <property type="entry name" value="RPB5"/>
    <property type="match status" value="1"/>
</dbReference>
<reference evidence="7" key="1">
    <citation type="submission" date="2021-01" db="EMBL/GenBank/DDBJ databases">
        <authorList>
            <person name="Corre E."/>
            <person name="Pelletier E."/>
            <person name="Niang G."/>
            <person name="Scheremetjew M."/>
            <person name="Finn R."/>
            <person name="Kale V."/>
            <person name="Holt S."/>
            <person name="Cochrane G."/>
            <person name="Meng A."/>
            <person name="Brown T."/>
            <person name="Cohen L."/>
        </authorList>
    </citation>
    <scope>NUCLEOTIDE SEQUENCE</scope>
    <source>
        <strain evidence="7">PLY429</strain>
    </source>
</reference>
<evidence type="ECO:0000256" key="1">
    <source>
        <dbReference type="ARBA" id="ARBA00004123"/>
    </source>
</evidence>
<dbReference type="InterPro" id="IPR020608">
    <property type="entry name" value="RNA_pol_subH/Rpb5_CS"/>
</dbReference>
<dbReference type="InterPro" id="IPR036710">
    <property type="entry name" value="RNA_pol_Rpb5_N_sf"/>
</dbReference>
<dbReference type="SUPFAM" id="SSF55287">
    <property type="entry name" value="RPB5-like RNA polymerase subunit"/>
    <property type="match status" value="1"/>
</dbReference>
<evidence type="ECO:0008006" key="8">
    <source>
        <dbReference type="Google" id="ProtNLM"/>
    </source>
</evidence>
<dbReference type="Pfam" id="PF03871">
    <property type="entry name" value="RNA_pol_Rpb5_N"/>
    <property type="match status" value="1"/>
</dbReference>
<evidence type="ECO:0000256" key="3">
    <source>
        <dbReference type="ARBA" id="ARBA00023242"/>
    </source>
</evidence>
<sequence>MDNATKLFRIRRTCLQMLRDRGYLVSEAELNQSKENFTDKFGDEPLRDQLTILVCKQEDPTDQIFVFFPDEVKIGVSTIKTYFNRMKDEAVHRAVMVMPGTLTSFAKTSLQDISSKYHIEQFKENELLVNITQHVLVPEHRLLTAEEKRALLNRYKVSDTQLPRIQVADPVARYYGLQRGQVVRIVRPSETAGRYVTYRLCT</sequence>
<comment type="similarity">
    <text evidence="4">Belongs to the archaeal Rpo5/eukaryotic RPB5 RNA polymerase subunit family.</text>
</comment>
<keyword evidence="2" id="KW-0804">Transcription</keyword>
<feature type="domain" description="RNA polymerase Rpb5 N-terminal" evidence="6">
    <location>
        <begin position="3"/>
        <end position="86"/>
    </location>
</feature>
<evidence type="ECO:0000256" key="2">
    <source>
        <dbReference type="ARBA" id="ARBA00023163"/>
    </source>
</evidence>
<accession>A0A7S1SMF5</accession>
<name>A0A7S1SMF5_9CHLO</name>
<evidence type="ECO:0000259" key="6">
    <source>
        <dbReference type="Pfam" id="PF03871"/>
    </source>
</evidence>
<dbReference type="FunFam" id="3.90.940.20:FF:000001">
    <property type="entry name" value="DNA-directed RNA polymerases I, II, and III subunit RPABC1"/>
    <property type="match status" value="1"/>
</dbReference>
<dbReference type="Gene3D" id="3.40.1340.10">
    <property type="entry name" value="RNA polymerase, Rpb5, N-terminal domain"/>
    <property type="match status" value="1"/>
</dbReference>
<dbReference type="Pfam" id="PF01191">
    <property type="entry name" value="RNA_pol_Rpb5_C"/>
    <property type="match status" value="1"/>
</dbReference>
<evidence type="ECO:0000313" key="7">
    <source>
        <dbReference type="EMBL" id="CAD9200804.1"/>
    </source>
</evidence>
<dbReference type="GO" id="GO:0042797">
    <property type="term" value="P:tRNA transcription by RNA polymerase III"/>
    <property type="evidence" value="ECO:0007669"/>
    <property type="project" value="TreeGrafter"/>
</dbReference>